<keyword evidence="1" id="KW-0675">Receptor</keyword>
<protein>
    <submittedName>
        <fullName evidence="1">Cornichon family AMPA receptor auxiliary protein 3</fullName>
    </submittedName>
</protein>
<accession>A0A7J8B9Z3</accession>
<comment type="caution">
    <text evidence="1">The sequence shown here is derived from an EMBL/GenBank/DDBJ whole genome shotgun (WGS) entry which is preliminary data.</text>
</comment>
<dbReference type="Proteomes" id="UP000593571">
    <property type="component" value="Unassembled WGS sequence"/>
</dbReference>
<sequence>MVGASTCDLVERSQGHRTPRAGLVIPVLPMRKFGFEETEQPKQDHTAFRDEESNQVCLTLRSRFVLFMLFLPFGRTVRAEQIPNFMFIYWFYRHQENSWCSMKLVNCQLITKTWRCLNKTNRTPRGA</sequence>
<keyword evidence="2" id="KW-1185">Reference proteome</keyword>
<evidence type="ECO:0000313" key="2">
    <source>
        <dbReference type="Proteomes" id="UP000593571"/>
    </source>
</evidence>
<evidence type="ECO:0000313" key="1">
    <source>
        <dbReference type="EMBL" id="KAF6395140.1"/>
    </source>
</evidence>
<organism evidence="1 2">
    <name type="scientific">Rousettus aegyptiacus</name>
    <name type="common">Egyptian fruit bat</name>
    <name type="synonym">Pteropus aegyptiacus</name>
    <dbReference type="NCBI Taxonomy" id="9407"/>
    <lineage>
        <taxon>Eukaryota</taxon>
        <taxon>Metazoa</taxon>
        <taxon>Chordata</taxon>
        <taxon>Craniata</taxon>
        <taxon>Vertebrata</taxon>
        <taxon>Euteleostomi</taxon>
        <taxon>Mammalia</taxon>
        <taxon>Eutheria</taxon>
        <taxon>Laurasiatheria</taxon>
        <taxon>Chiroptera</taxon>
        <taxon>Yinpterochiroptera</taxon>
        <taxon>Pteropodoidea</taxon>
        <taxon>Pteropodidae</taxon>
        <taxon>Rousettinae</taxon>
        <taxon>Rousettus</taxon>
    </lineage>
</organism>
<name>A0A7J8B9Z3_ROUAE</name>
<dbReference type="AlphaFoldDB" id="A0A7J8B9Z3"/>
<proteinExistence type="predicted"/>
<reference evidence="1 2" key="1">
    <citation type="journal article" date="2020" name="Nature">
        <title>Six reference-quality genomes reveal evolution of bat adaptations.</title>
        <authorList>
            <person name="Jebb D."/>
            <person name="Huang Z."/>
            <person name="Pippel M."/>
            <person name="Hughes G.M."/>
            <person name="Lavrichenko K."/>
            <person name="Devanna P."/>
            <person name="Winkler S."/>
            <person name="Jermiin L.S."/>
            <person name="Skirmuntt E.C."/>
            <person name="Katzourakis A."/>
            <person name="Burkitt-Gray L."/>
            <person name="Ray D.A."/>
            <person name="Sullivan K.A.M."/>
            <person name="Roscito J.G."/>
            <person name="Kirilenko B.M."/>
            <person name="Davalos L.M."/>
            <person name="Corthals A.P."/>
            <person name="Power M.L."/>
            <person name="Jones G."/>
            <person name="Ransome R.D."/>
            <person name="Dechmann D.K.N."/>
            <person name="Locatelli A.G."/>
            <person name="Puechmaille S.J."/>
            <person name="Fedrigo O."/>
            <person name="Jarvis E.D."/>
            <person name="Hiller M."/>
            <person name="Vernes S.C."/>
            <person name="Myers E.W."/>
            <person name="Teeling E.C."/>
        </authorList>
    </citation>
    <scope>NUCLEOTIDE SEQUENCE [LARGE SCALE GENOMIC DNA]</scope>
    <source>
        <strain evidence="1">MRouAeg1</strain>
        <tissue evidence="1">Muscle</tissue>
    </source>
</reference>
<gene>
    <name evidence="1" type="ORF">HJG63_003068</name>
</gene>
<dbReference type="EMBL" id="JACASE010000018">
    <property type="protein sequence ID" value="KAF6395140.1"/>
    <property type="molecule type" value="Genomic_DNA"/>
</dbReference>